<evidence type="ECO:0000259" key="2">
    <source>
        <dbReference type="Pfam" id="PF08044"/>
    </source>
</evidence>
<accession>A0A4Q4Z808</accession>
<organism evidence="3 4">
    <name type="scientific">Nocardioides guangzhouensis</name>
    <dbReference type="NCBI Taxonomy" id="2497878"/>
    <lineage>
        <taxon>Bacteria</taxon>
        <taxon>Bacillati</taxon>
        <taxon>Actinomycetota</taxon>
        <taxon>Actinomycetes</taxon>
        <taxon>Propionibacteriales</taxon>
        <taxon>Nocardioidaceae</taxon>
        <taxon>Nocardioides</taxon>
    </lineage>
</organism>
<sequence length="194" mass="20440">MTVLHIEEEGRVVGLAADRPTHVRKPTSSRGAPQLISGRAIGVVGRSRDSDRGATYAGRVSGNTAAERRAAAQALLASDADRDRAVEQLADAFSQGRITSAELGDRTGRALAARTHGDLDDVLDGLGGLTLPAGRHPVRTVLFWVATVLLSPFVLLGTLLALFGTDVGDHVGGLVFVALTGAPLFGLWRWSRRS</sequence>
<feature type="domain" description="DUF1707" evidence="2">
    <location>
        <begin position="76"/>
        <end position="126"/>
    </location>
</feature>
<evidence type="ECO:0000313" key="3">
    <source>
        <dbReference type="EMBL" id="RYP84000.1"/>
    </source>
</evidence>
<keyword evidence="4" id="KW-1185">Reference proteome</keyword>
<protein>
    <submittedName>
        <fullName evidence="3">DUF1707 domain-containing protein</fullName>
    </submittedName>
</protein>
<gene>
    <name evidence="3" type="ORF">EKO23_17095</name>
</gene>
<feature type="transmembrane region" description="Helical" evidence="1">
    <location>
        <begin position="141"/>
        <end position="164"/>
    </location>
</feature>
<dbReference type="Pfam" id="PF08044">
    <property type="entry name" value="DUF1707"/>
    <property type="match status" value="1"/>
</dbReference>
<keyword evidence="1" id="KW-1133">Transmembrane helix</keyword>
<dbReference type="AlphaFoldDB" id="A0A4Q4Z808"/>
<reference evidence="3 4" key="1">
    <citation type="submission" date="2019-01" db="EMBL/GenBank/DDBJ databases">
        <title>Nocardioides guangzhouensis sp. nov., an actinobacterium isolated from soil.</title>
        <authorList>
            <person name="Fu Y."/>
            <person name="Cai Y."/>
            <person name="Lin Z."/>
            <person name="Chen P."/>
        </authorList>
    </citation>
    <scope>NUCLEOTIDE SEQUENCE [LARGE SCALE GENOMIC DNA]</scope>
    <source>
        <strain evidence="3 4">130</strain>
    </source>
</reference>
<proteinExistence type="predicted"/>
<dbReference type="InterPro" id="IPR012551">
    <property type="entry name" value="DUF1707_SHOCT-like"/>
</dbReference>
<dbReference type="EMBL" id="SDKM01000027">
    <property type="protein sequence ID" value="RYP84000.1"/>
    <property type="molecule type" value="Genomic_DNA"/>
</dbReference>
<evidence type="ECO:0000313" key="4">
    <source>
        <dbReference type="Proteomes" id="UP000295198"/>
    </source>
</evidence>
<keyword evidence="1" id="KW-0812">Transmembrane</keyword>
<feature type="transmembrane region" description="Helical" evidence="1">
    <location>
        <begin position="170"/>
        <end position="188"/>
    </location>
</feature>
<dbReference type="OrthoDB" id="4772576at2"/>
<comment type="caution">
    <text evidence="3">The sequence shown here is derived from an EMBL/GenBank/DDBJ whole genome shotgun (WGS) entry which is preliminary data.</text>
</comment>
<evidence type="ECO:0000256" key="1">
    <source>
        <dbReference type="SAM" id="Phobius"/>
    </source>
</evidence>
<name>A0A4Q4Z808_9ACTN</name>
<dbReference type="Proteomes" id="UP000295198">
    <property type="component" value="Unassembled WGS sequence"/>
</dbReference>
<keyword evidence="1" id="KW-0472">Membrane</keyword>